<evidence type="ECO:0000256" key="5">
    <source>
        <dbReference type="SAM" id="MobiDB-lite"/>
    </source>
</evidence>
<keyword evidence="2 6" id="KW-0812">Transmembrane</keyword>
<organism evidence="7 8">
    <name type="scientific">Cypionkella aquatica</name>
    <dbReference type="NCBI Taxonomy" id="1756042"/>
    <lineage>
        <taxon>Bacteria</taxon>
        <taxon>Pseudomonadati</taxon>
        <taxon>Pseudomonadota</taxon>
        <taxon>Alphaproteobacteria</taxon>
        <taxon>Rhodobacterales</taxon>
        <taxon>Paracoccaceae</taxon>
        <taxon>Cypionkella</taxon>
    </lineage>
</organism>
<evidence type="ECO:0000313" key="7">
    <source>
        <dbReference type="EMBL" id="GLS87804.1"/>
    </source>
</evidence>
<keyword evidence="4 6" id="KW-0472">Membrane</keyword>
<evidence type="ECO:0000256" key="4">
    <source>
        <dbReference type="ARBA" id="ARBA00023136"/>
    </source>
</evidence>
<evidence type="ECO:0000313" key="8">
    <source>
        <dbReference type="Proteomes" id="UP001157355"/>
    </source>
</evidence>
<keyword evidence="8" id="KW-1185">Reference proteome</keyword>
<comment type="caution">
    <text evidence="7">The sequence shown here is derived from an EMBL/GenBank/DDBJ whole genome shotgun (WGS) entry which is preliminary data.</text>
</comment>
<name>A0AA37U557_9RHOB</name>
<dbReference type="Pfam" id="PF04228">
    <property type="entry name" value="Zn_peptidase"/>
    <property type="match status" value="1"/>
</dbReference>
<feature type="region of interest" description="Disordered" evidence="5">
    <location>
        <begin position="1"/>
        <end position="26"/>
    </location>
</feature>
<dbReference type="SUPFAM" id="SSF55486">
    <property type="entry name" value="Metalloproteases ('zincins'), catalytic domain"/>
    <property type="match status" value="1"/>
</dbReference>
<accession>A0AA37U557</accession>
<evidence type="ECO:0000256" key="6">
    <source>
        <dbReference type="SAM" id="Phobius"/>
    </source>
</evidence>
<sequence length="287" mass="30598">MEWRGRRGSGNIEDRRSVRGGGSRGASVGGVGGIGVIAVVVIGYFLGVDLTPLLNDGQGQSQQSGAPVEITEADKQAGQFVSVVLADTEDIWATIFKQQLGETYTPATLVLYKGVTRSPCGDASGATGPFYCPGDKKVYLDTDFFTTLSRQLGAGGDFAMAYVVAHEIGHHVQDELGILARANDIRARSSEADSNEISVRIELQADCLAGIWAREVQNYGNIEKGDFEEAVNAAKKIGDDTLQRNAGQVPMPESFTHGTSAQRSEWFIKGLNSGQLKTCDTFSAASL</sequence>
<protein>
    <submittedName>
        <fullName evidence="7">Membrane protein</fullName>
    </submittedName>
</protein>
<dbReference type="Proteomes" id="UP001157355">
    <property type="component" value="Unassembled WGS sequence"/>
</dbReference>
<evidence type="ECO:0000256" key="3">
    <source>
        <dbReference type="ARBA" id="ARBA00022989"/>
    </source>
</evidence>
<dbReference type="AlphaFoldDB" id="A0AA37U557"/>
<dbReference type="GO" id="GO:0016020">
    <property type="term" value="C:membrane"/>
    <property type="evidence" value="ECO:0007669"/>
    <property type="project" value="UniProtKB-SubCell"/>
</dbReference>
<keyword evidence="3 6" id="KW-1133">Transmembrane helix</keyword>
<gene>
    <name evidence="7" type="ORF">GCM10010873_27780</name>
</gene>
<dbReference type="EMBL" id="BSPP01000010">
    <property type="protein sequence ID" value="GLS87804.1"/>
    <property type="molecule type" value="Genomic_DNA"/>
</dbReference>
<evidence type="ECO:0000256" key="2">
    <source>
        <dbReference type="ARBA" id="ARBA00022692"/>
    </source>
</evidence>
<dbReference type="RefSeq" id="WP_284325974.1">
    <property type="nucleotide sequence ID" value="NZ_BSPP01000010.1"/>
</dbReference>
<evidence type="ECO:0000256" key="1">
    <source>
        <dbReference type="ARBA" id="ARBA00004167"/>
    </source>
</evidence>
<dbReference type="InterPro" id="IPR007343">
    <property type="entry name" value="Uncharacterised_pept_Zn_put"/>
</dbReference>
<dbReference type="PANTHER" id="PTHR30168:SF0">
    <property type="entry name" value="INNER MEMBRANE PROTEIN"/>
    <property type="match status" value="1"/>
</dbReference>
<comment type="subcellular location">
    <subcellularLocation>
        <location evidence="1">Membrane</location>
        <topology evidence="1">Single-pass membrane protein</topology>
    </subcellularLocation>
</comment>
<reference evidence="7 8" key="1">
    <citation type="journal article" date="2014" name="Int. J. Syst. Evol. Microbiol.">
        <title>Complete genome sequence of Corynebacterium casei LMG S-19264T (=DSM 44701T), isolated from a smear-ripened cheese.</title>
        <authorList>
            <consortium name="US DOE Joint Genome Institute (JGI-PGF)"/>
            <person name="Walter F."/>
            <person name="Albersmeier A."/>
            <person name="Kalinowski J."/>
            <person name="Ruckert C."/>
        </authorList>
    </citation>
    <scope>NUCLEOTIDE SEQUENCE [LARGE SCALE GENOMIC DNA]</scope>
    <source>
        <strain evidence="7 8">NBRC 111766</strain>
    </source>
</reference>
<feature type="transmembrane region" description="Helical" evidence="6">
    <location>
        <begin position="25"/>
        <end position="46"/>
    </location>
</feature>
<proteinExistence type="predicted"/>
<dbReference type="PANTHER" id="PTHR30168">
    <property type="entry name" value="PUTATIVE MEMBRANE PROTEIN YPFJ"/>
    <property type="match status" value="1"/>
</dbReference>